<evidence type="ECO:0000313" key="9">
    <source>
        <dbReference type="Proteomes" id="UP000271003"/>
    </source>
</evidence>
<dbReference type="Proteomes" id="UP000271003">
    <property type="component" value="Chromosome"/>
</dbReference>
<keyword evidence="9" id="KW-1185">Reference proteome</keyword>
<reference evidence="8 9" key="1">
    <citation type="journal article" date="2018" name="Int. J. Syst. Evol. Microbiol.">
        <title>Mesosutterella multiformis gen. nov., sp. nov., a member of the family Sutterellaceae and Sutterella megalosphaeroides sp. nov., isolated from human faeces.</title>
        <authorList>
            <person name="Sakamoto M."/>
            <person name="Ikeyama N."/>
            <person name="Kunihiro T."/>
            <person name="Iino T."/>
            <person name="Yuki M."/>
            <person name="Ohkuma M."/>
        </authorList>
    </citation>
    <scope>NUCLEOTIDE SEQUENCE [LARGE SCALE GENOMIC DNA]</scope>
    <source>
        <strain evidence="8 9">6FBBBH3</strain>
    </source>
</reference>
<evidence type="ECO:0000256" key="7">
    <source>
        <dbReference type="HAMAP-Rule" id="MF_01147"/>
    </source>
</evidence>
<dbReference type="GO" id="GO:0042158">
    <property type="term" value="P:lipoprotein biosynthetic process"/>
    <property type="evidence" value="ECO:0007669"/>
    <property type="project" value="UniProtKB-UniRule"/>
</dbReference>
<dbReference type="GO" id="GO:0008961">
    <property type="term" value="F:phosphatidylglycerol-prolipoprotein diacylglyceryl transferase activity"/>
    <property type="evidence" value="ECO:0007669"/>
    <property type="project" value="UniProtKB-UniRule"/>
</dbReference>
<evidence type="ECO:0000256" key="5">
    <source>
        <dbReference type="ARBA" id="ARBA00022989"/>
    </source>
</evidence>
<feature type="transmembrane region" description="Helical" evidence="7">
    <location>
        <begin position="56"/>
        <end position="79"/>
    </location>
</feature>
<evidence type="ECO:0000256" key="3">
    <source>
        <dbReference type="ARBA" id="ARBA00022679"/>
    </source>
</evidence>
<dbReference type="HAMAP" id="MF_01147">
    <property type="entry name" value="Lgt"/>
    <property type="match status" value="1"/>
</dbReference>
<gene>
    <name evidence="8" type="primary">umpA</name>
    <name evidence="7" type="synonym">lgt</name>
    <name evidence="8" type="ORF">SUTMEG_04740</name>
</gene>
<dbReference type="UniPathway" id="UPA00664"/>
<comment type="pathway">
    <text evidence="7">Protein modification; lipoprotein biosynthesis (diacylglyceryl transfer).</text>
</comment>
<feature type="transmembrane region" description="Helical" evidence="7">
    <location>
        <begin position="201"/>
        <end position="219"/>
    </location>
</feature>
<keyword evidence="4 7" id="KW-0812">Transmembrane</keyword>
<dbReference type="PROSITE" id="PS01311">
    <property type="entry name" value="LGT"/>
    <property type="match status" value="1"/>
</dbReference>
<organism evidence="8 9">
    <name type="scientific">Sutterella megalosphaeroides</name>
    <dbReference type="NCBI Taxonomy" id="2494234"/>
    <lineage>
        <taxon>Bacteria</taxon>
        <taxon>Pseudomonadati</taxon>
        <taxon>Pseudomonadota</taxon>
        <taxon>Betaproteobacteria</taxon>
        <taxon>Burkholderiales</taxon>
        <taxon>Sutterellaceae</taxon>
        <taxon>Sutterella</taxon>
    </lineage>
</organism>
<dbReference type="EMBL" id="AP018786">
    <property type="protein sequence ID" value="BBF22583.1"/>
    <property type="molecule type" value="Genomic_DNA"/>
</dbReference>
<name>A0A2Z6I815_9BURK</name>
<feature type="transmembrane region" description="Helical" evidence="7">
    <location>
        <begin position="177"/>
        <end position="194"/>
    </location>
</feature>
<feature type="transmembrane region" description="Helical" evidence="7">
    <location>
        <begin position="91"/>
        <end position="114"/>
    </location>
</feature>
<keyword evidence="6 7" id="KW-0472">Membrane</keyword>
<dbReference type="GO" id="GO:0005886">
    <property type="term" value="C:plasma membrane"/>
    <property type="evidence" value="ECO:0007669"/>
    <property type="project" value="UniProtKB-SubCell"/>
</dbReference>
<dbReference type="RefSeq" id="WP_120176278.1">
    <property type="nucleotide sequence ID" value="NZ_AP018786.1"/>
</dbReference>
<evidence type="ECO:0000313" key="8">
    <source>
        <dbReference type="EMBL" id="BBF22583.1"/>
    </source>
</evidence>
<evidence type="ECO:0000256" key="6">
    <source>
        <dbReference type="ARBA" id="ARBA00023136"/>
    </source>
</evidence>
<comment type="subcellular location">
    <subcellularLocation>
        <location evidence="7">Cell membrane</location>
        <topology evidence="7">Multi-pass membrane protein</topology>
    </subcellularLocation>
</comment>
<feature type="binding site" evidence="7">
    <location>
        <position position="139"/>
    </location>
    <ligand>
        <name>a 1,2-diacyl-sn-glycero-3-phospho-(1'-sn-glycerol)</name>
        <dbReference type="ChEBI" id="CHEBI:64716"/>
    </ligand>
</feature>
<evidence type="ECO:0000256" key="4">
    <source>
        <dbReference type="ARBA" id="ARBA00022692"/>
    </source>
</evidence>
<sequence length="264" mass="29252">MLIHPQFDPVALQLGPVAVRWYGLMYLAGFVAFWLLGRLRAKDAWRGVTADDVENLLFYGIFGVILGGRLGYCLFYQPAYYVEHPLAIFEIWQGGMSAHGGLIGVLVVMALYAYRHGIGFWKLADFVAPLVPLGLMAGRIGNFINGELWGREAPAALPWAMVFPQAGDGLPRHPSQLYEAALEGLVLFLLLWFVSRRPKPAGFVAGLFGVGYGVARFFVEYFREPDAFLGLRAFDLSQGQWLTIPLILAGLFVMARSLRGAKSH</sequence>
<dbReference type="PANTHER" id="PTHR30589">
    <property type="entry name" value="PROLIPOPROTEIN DIACYLGLYCERYL TRANSFERASE"/>
    <property type="match status" value="1"/>
</dbReference>
<proteinExistence type="inferred from homology"/>
<evidence type="ECO:0000256" key="2">
    <source>
        <dbReference type="ARBA" id="ARBA00022475"/>
    </source>
</evidence>
<feature type="transmembrane region" description="Helical" evidence="7">
    <location>
        <begin position="126"/>
        <end position="144"/>
    </location>
</feature>
<feature type="transmembrane region" description="Helical" evidence="7">
    <location>
        <begin position="239"/>
        <end position="258"/>
    </location>
</feature>
<evidence type="ECO:0000256" key="1">
    <source>
        <dbReference type="ARBA" id="ARBA00007150"/>
    </source>
</evidence>
<keyword evidence="2 7" id="KW-1003">Cell membrane</keyword>
<feature type="transmembrane region" description="Helical" evidence="7">
    <location>
        <begin position="20"/>
        <end position="36"/>
    </location>
</feature>
<dbReference type="OrthoDB" id="871140at2"/>
<keyword evidence="3 7" id="KW-0808">Transferase</keyword>
<dbReference type="Pfam" id="PF01790">
    <property type="entry name" value="LGT"/>
    <property type="match status" value="1"/>
</dbReference>
<dbReference type="EC" id="2.5.1.145" evidence="7"/>
<accession>A0A2Z6I815</accession>
<dbReference type="PANTHER" id="PTHR30589:SF0">
    <property type="entry name" value="PHOSPHATIDYLGLYCEROL--PROLIPOPROTEIN DIACYLGLYCERYL TRANSFERASE"/>
    <property type="match status" value="1"/>
</dbReference>
<dbReference type="NCBIfam" id="TIGR00544">
    <property type="entry name" value="lgt"/>
    <property type="match status" value="1"/>
</dbReference>
<keyword evidence="5 7" id="KW-1133">Transmembrane helix</keyword>
<keyword evidence="8" id="KW-0449">Lipoprotein</keyword>
<comment type="similarity">
    <text evidence="1 7">Belongs to the Lgt family.</text>
</comment>
<dbReference type="InterPro" id="IPR001640">
    <property type="entry name" value="Lgt"/>
</dbReference>
<comment type="catalytic activity">
    <reaction evidence="7">
        <text>L-cysteinyl-[prolipoprotein] + a 1,2-diacyl-sn-glycero-3-phospho-(1'-sn-glycerol) = an S-1,2-diacyl-sn-glyceryl-L-cysteinyl-[prolipoprotein] + sn-glycerol 1-phosphate + H(+)</text>
        <dbReference type="Rhea" id="RHEA:56712"/>
        <dbReference type="Rhea" id="RHEA-COMP:14679"/>
        <dbReference type="Rhea" id="RHEA-COMP:14680"/>
        <dbReference type="ChEBI" id="CHEBI:15378"/>
        <dbReference type="ChEBI" id="CHEBI:29950"/>
        <dbReference type="ChEBI" id="CHEBI:57685"/>
        <dbReference type="ChEBI" id="CHEBI:64716"/>
        <dbReference type="ChEBI" id="CHEBI:140658"/>
        <dbReference type="EC" id="2.5.1.145"/>
    </reaction>
</comment>
<protein>
    <recommendedName>
        <fullName evidence="7">Phosphatidylglycerol--prolipoprotein diacylglyceryl transferase</fullName>
        <ecNumber evidence="7">2.5.1.145</ecNumber>
    </recommendedName>
</protein>
<dbReference type="AlphaFoldDB" id="A0A2Z6I815"/>
<comment type="function">
    <text evidence="7">Catalyzes the transfer of the diacylglyceryl group from phosphatidylglycerol to the sulfhydryl group of the N-terminal cysteine of a prolipoprotein, the first step in the formation of mature lipoproteins.</text>
</comment>
<dbReference type="KEGG" id="sutt:SUTMEG_04740"/>